<protein>
    <submittedName>
        <fullName evidence="3">Uncharacterized protein</fullName>
    </submittedName>
</protein>
<keyword evidence="4" id="KW-1185">Reference proteome</keyword>
<feature type="coiled-coil region" evidence="1">
    <location>
        <begin position="192"/>
        <end position="233"/>
    </location>
</feature>
<evidence type="ECO:0000256" key="1">
    <source>
        <dbReference type="SAM" id="Coils"/>
    </source>
</evidence>
<proteinExistence type="predicted"/>
<evidence type="ECO:0000256" key="2">
    <source>
        <dbReference type="SAM" id="MobiDB-lite"/>
    </source>
</evidence>
<dbReference type="RefSeq" id="XP_001009738.2">
    <property type="nucleotide sequence ID" value="XM_001009738.2"/>
</dbReference>
<evidence type="ECO:0000313" key="4">
    <source>
        <dbReference type="Proteomes" id="UP000009168"/>
    </source>
</evidence>
<dbReference type="InParanoid" id="Q22WC4"/>
<sequence length="233" mass="27370">MTVTKLLWKKTIITERKMNNKKKINMFHTFNNYINSNPHNQAQTDESHNNKKVLKSHEHHSEVARNEHDAEIEEDTPMKRKYKNKQKKRFPSNEYKLKQQTGKFQGKNKQILAEKKIQEAETVLNNSKNSIKKSLSKNNSINLNNSLKNIANNGSQVSLQNATYSASKRNNSNSINKSQKNIDQVINNHNEVQVLNKKIMQLKKQSEQDKQLIIKKRLRNNELQEKQRNQKEK</sequence>
<dbReference type="KEGG" id="tet:TTHERM_00158100"/>
<evidence type="ECO:0000313" key="3">
    <source>
        <dbReference type="EMBL" id="EAR89493.2"/>
    </source>
</evidence>
<feature type="compositionally biased region" description="Polar residues" evidence="2">
    <location>
        <begin position="35"/>
        <end position="44"/>
    </location>
</feature>
<dbReference type="AlphaFoldDB" id="Q22WC4"/>
<gene>
    <name evidence="3" type="ORF">TTHERM_00158100</name>
</gene>
<feature type="compositionally biased region" description="Basic and acidic residues" evidence="2">
    <location>
        <begin position="45"/>
        <end position="69"/>
    </location>
</feature>
<dbReference type="EMBL" id="GG662820">
    <property type="protein sequence ID" value="EAR89493.2"/>
    <property type="molecule type" value="Genomic_DNA"/>
</dbReference>
<feature type="compositionally biased region" description="Basic residues" evidence="2">
    <location>
        <begin position="79"/>
        <end position="90"/>
    </location>
</feature>
<organism evidence="3 4">
    <name type="scientific">Tetrahymena thermophila (strain SB210)</name>
    <dbReference type="NCBI Taxonomy" id="312017"/>
    <lineage>
        <taxon>Eukaryota</taxon>
        <taxon>Sar</taxon>
        <taxon>Alveolata</taxon>
        <taxon>Ciliophora</taxon>
        <taxon>Intramacronucleata</taxon>
        <taxon>Oligohymenophorea</taxon>
        <taxon>Hymenostomatida</taxon>
        <taxon>Tetrahymenina</taxon>
        <taxon>Tetrahymenidae</taxon>
        <taxon>Tetrahymena</taxon>
    </lineage>
</organism>
<dbReference type="HOGENOM" id="CLU_1071489_0_0_1"/>
<dbReference type="Proteomes" id="UP000009168">
    <property type="component" value="Unassembled WGS sequence"/>
</dbReference>
<keyword evidence="1" id="KW-0175">Coiled coil</keyword>
<feature type="region of interest" description="Disordered" evidence="2">
    <location>
        <begin position="35"/>
        <end position="102"/>
    </location>
</feature>
<reference evidence="4" key="1">
    <citation type="journal article" date="2006" name="PLoS Biol.">
        <title>Macronuclear genome sequence of the ciliate Tetrahymena thermophila, a model eukaryote.</title>
        <authorList>
            <person name="Eisen J.A."/>
            <person name="Coyne R.S."/>
            <person name="Wu M."/>
            <person name="Wu D."/>
            <person name="Thiagarajan M."/>
            <person name="Wortman J.R."/>
            <person name="Badger J.H."/>
            <person name="Ren Q."/>
            <person name="Amedeo P."/>
            <person name="Jones K.M."/>
            <person name="Tallon L.J."/>
            <person name="Delcher A.L."/>
            <person name="Salzberg S.L."/>
            <person name="Silva J.C."/>
            <person name="Haas B.J."/>
            <person name="Majoros W.H."/>
            <person name="Farzad M."/>
            <person name="Carlton J.M."/>
            <person name="Smith R.K. Jr."/>
            <person name="Garg J."/>
            <person name="Pearlman R.E."/>
            <person name="Karrer K.M."/>
            <person name="Sun L."/>
            <person name="Manning G."/>
            <person name="Elde N.C."/>
            <person name="Turkewitz A.P."/>
            <person name="Asai D.J."/>
            <person name="Wilkes D.E."/>
            <person name="Wang Y."/>
            <person name="Cai H."/>
            <person name="Collins K."/>
            <person name="Stewart B.A."/>
            <person name="Lee S.R."/>
            <person name="Wilamowska K."/>
            <person name="Weinberg Z."/>
            <person name="Ruzzo W.L."/>
            <person name="Wloga D."/>
            <person name="Gaertig J."/>
            <person name="Frankel J."/>
            <person name="Tsao C.-C."/>
            <person name="Gorovsky M.A."/>
            <person name="Keeling P.J."/>
            <person name="Waller R.F."/>
            <person name="Patron N.J."/>
            <person name="Cherry J.M."/>
            <person name="Stover N.A."/>
            <person name="Krieger C.J."/>
            <person name="del Toro C."/>
            <person name="Ryder H.F."/>
            <person name="Williamson S.C."/>
            <person name="Barbeau R.A."/>
            <person name="Hamilton E.P."/>
            <person name="Orias E."/>
        </authorList>
    </citation>
    <scope>NUCLEOTIDE SEQUENCE [LARGE SCALE GENOMIC DNA]</scope>
    <source>
        <strain evidence="4">SB210</strain>
    </source>
</reference>
<accession>Q22WC4</accession>
<dbReference type="GeneID" id="7835224"/>
<name>Q22WC4_TETTS</name>